<dbReference type="HOGENOM" id="CLU_3156406_0_0_10"/>
<proteinExistence type="predicted"/>
<dbReference type="AlphaFoldDB" id="G6B2A7"/>
<keyword evidence="1" id="KW-0812">Transmembrane</keyword>
<evidence type="ECO:0000256" key="1">
    <source>
        <dbReference type="SAM" id="Phobius"/>
    </source>
</evidence>
<keyword evidence="1" id="KW-0472">Membrane</keyword>
<protein>
    <submittedName>
        <fullName evidence="2">Uncharacterized protein</fullName>
    </submittedName>
</protein>
<dbReference type="EMBL" id="AFZZ01000263">
    <property type="protein sequence ID" value="EHJ34981.1"/>
    <property type="molecule type" value="Genomic_DNA"/>
</dbReference>
<evidence type="ECO:0000313" key="3">
    <source>
        <dbReference type="Proteomes" id="UP000004407"/>
    </source>
</evidence>
<evidence type="ECO:0000313" key="2">
    <source>
        <dbReference type="EMBL" id="EHJ34981.1"/>
    </source>
</evidence>
<name>G6B2A7_9BACT</name>
<accession>G6B2A7</accession>
<sequence length="48" mass="5733">MLFYAGKPLYTYFSRQLLMTFFFTFCFLSLLSATLRFPRFSLRCSLSV</sequence>
<comment type="caution">
    <text evidence="2">The sequence shown here is derived from an EMBL/GenBank/DDBJ whole genome shotgun (WGS) entry which is preliminary data.</text>
</comment>
<reference evidence="2 3" key="1">
    <citation type="submission" date="2011-08" db="EMBL/GenBank/DDBJ databases">
        <authorList>
            <person name="Weinstock G."/>
            <person name="Sodergren E."/>
            <person name="Clifton S."/>
            <person name="Fulton L."/>
            <person name="Fulton B."/>
            <person name="Courtney L."/>
            <person name="Fronick C."/>
            <person name="Harrison M."/>
            <person name="Strong C."/>
            <person name="Farmer C."/>
            <person name="Delahaunty K."/>
            <person name="Markovic C."/>
            <person name="Hall O."/>
            <person name="Minx P."/>
            <person name="Tomlinson C."/>
            <person name="Mitreva M."/>
            <person name="Hou S."/>
            <person name="Chen J."/>
            <person name="Wollam A."/>
            <person name="Pepin K.H."/>
            <person name="Johnson M."/>
            <person name="Bhonagiri V."/>
            <person name="Zhang X."/>
            <person name="Suruliraj S."/>
            <person name="Warren W."/>
            <person name="Chinwalla A."/>
            <person name="Mardis E.R."/>
            <person name="Wilson R.K."/>
        </authorList>
    </citation>
    <scope>NUCLEOTIDE SEQUENCE [LARGE SCALE GENOMIC DNA]</scope>
    <source>
        <strain evidence="2 3">DSM 18206</strain>
    </source>
</reference>
<organism evidence="2 3">
    <name type="scientific">Leyella stercorea DSM 18206</name>
    <dbReference type="NCBI Taxonomy" id="1002367"/>
    <lineage>
        <taxon>Bacteria</taxon>
        <taxon>Pseudomonadati</taxon>
        <taxon>Bacteroidota</taxon>
        <taxon>Bacteroidia</taxon>
        <taxon>Bacteroidales</taxon>
        <taxon>Prevotellaceae</taxon>
        <taxon>Leyella</taxon>
    </lineage>
</organism>
<keyword evidence="1" id="KW-1133">Transmembrane helix</keyword>
<feature type="transmembrane region" description="Helical" evidence="1">
    <location>
        <begin position="12"/>
        <end position="33"/>
    </location>
</feature>
<dbReference type="Proteomes" id="UP000004407">
    <property type="component" value="Unassembled WGS sequence"/>
</dbReference>
<gene>
    <name evidence="2" type="ORF">HMPREF0673_03041</name>
</gene>